<dbReference type="InterPro" id="IPR011009">
    <property type="entry name" value="Kinase-like_dom_sf"/>
</dbReference>
<protein>
    <submittedName>
        <fullName evidence="3">Putative aminoglycoside phosphotransferase</fullName>
    </submittedName>
</protein>
<reference evidence="3 4" key="1">
    <citation type="submission" date="2014-03" db="EMBL/GenBank/DDBJ databases">
        <title>Genomics of Bifidobacteria.</title>
        <authorList>
            <person name="Ventura M."/>
            <person name="Milani C."/>
            <person name="Lugli G.A."/>
        </authorList>
    </citation>
    <scope>NUCLEOTIDE SEQUENCE [LARGE SCALE GENOMIC DNA]</scope>
    <source>
        <strain evidence="3 4">LMG 11592</strain>
    </source>
</reference>
<sequence>MLRHAVYYCGRVTQRSKFLLAALTSAVRPELVVAGVSDSAQSNGEDQRLGIDQAVVQDTAGTRYDVLATDTDDGRKRLAGRVDAARRLENARETNALSFAVDKVLAYADGTEGTGPTGFHSVVIAKHRAGQSRPLELLTLDDCAAMGTAIGAIHRLPTTVLRDSHYPTITTEQIRSQLVAWIDRLNHAGHVPHEITDSWARIIDTEGLWSFRTCFVHGGFHDGDVLFTGSTITAITNWQDMQVNDPARDLAWMFSALDEGHRNALMSAYGRMRGARLDSLIMLRANLWLQMEQVGEFIEALSHADNTKIMEFKARVERLAHQLGATRARPSSTTARHAAPNGSTVKPPSTITVGSLLADERDDSTASRDIQSSSSFHGGPAEVAADDTTNGTGRPVSDQETIRDDTSRTVIVEGPIMATSYTERLTDPASATMVIPEVDGQANAERDMREGLGLDHGSTNEHENDEHGNGDCNRQEDPDDTNDPDNTNDADDTNDSARIDDSRIINDPDDTNDATARQTTASDRDANQRDTNK</sequence>
<feature type="region of interest" description="Disordered" evidence="1">
    <location>
        <begin position="451"/>
        <end position="533"/>
    </location>
</feature>
<evidence type="ECO:0000313" key="3">
    <source>
        <dbReference type="EMBL" id="KFI73019.1"/>
    </source>
</evidence>
<dbReference type="STRING" id="1693.BMIN_0735"/>
<dbReference type="AlphaFoldDB" id="A0A087BPR9"/>
<feature type="region of interest" description="Disordered" evidence="1">
    <location>
        <begin position="323"/>
        <end position="409"/>
    </location>
</feature>
<dbReference type="SUPFAM" id="SSF56112">
    <property type="entry name" value="Protein kinase-like (PK-like)"/>
    <property type="match status" value="1"/>
</dbReference>
<feature type="compositionally biased region" description="Polar residues" evidence="1">
    <location>
        <begin position="367"/>
        <end position="376"/>
    </location>
</feature>
<feature type="compositionally biased region" description="Basic and acidic residues" evidence="1">
    <location>
        <begin position="495"/>
        <end position="506"/>
    </location>
</feature>
<dbReference type="Gene3D" id="3.90.1200.10">
    <property type="match status" value="1"/>
</dbReference>
<keyword evidence="4" id="KW-1185">Reference proteome</keyword>
<dbReference type="Pfam" id="PF01636">
    <property type="entry name" value="APH"/>
    <property type="match status" value="1"/>
</dbReference>
<feature type="compositionally biased region" description="Acidic residues" evidence="1">
    <location>
        <begin position="477"/>
        <end position="494"/>
    </location>
</feature>
<organism evidence="3 4">
    <name type="scientific">Bifidobacterium minimum</name>
    <dbReference type="NCBI Taxonomy" id="1693"/>
    <lineage>
        <taxon>Bacteria</taxon>
        <taxon>Bacillati</taxon>
        <taxon>Actinomycetota</taxon>
        <taxon>Actinomycetes</taxon>
        <taxon>Bifidobacteriales</taxon>
        <taxon>Bifidobacteriaceae</taxon>
        <taxon>Bifidobacterium</taxon>
    </lineage>
</organism>
<dbReference type="InterPro" id="IPR002575">
    <property type="entry name" value="Aminoglycoside_PTrfase"/>
</dbReference>
<evidence type="ECO:0000313" key="4">
    <source>
        <dbReference type="Proteomes" id="UP000029014"/>
    </source>
</evidence>
<evidence type="ECO:0000259" key="2">
    <source>
        <dbReference type="Pfam" id="PF01636"/>
    </source>
</evidence>
<feature type="domain" description="Aminoglycoside phosphotransferase" evidence="2">
    <location>
        <begin position="92"/>
        <end position="274"/>
    </location>
</feature>
<gene>
    <name evidence="3" type="ORF">BMIN_0735</name>
</gene>
<evidence type="ECO:0000256" key="1">
    <source>
        <dbReference type="SAM" id="MobiDB-lite"/>
    </source>
</evidence>
<feature type="compositionally biased region" description="Polar residues" evidence="1">
    <location>
        <begin position="329"/>
        <end position="353"/>
    </location>
</feature>
<comment type="caution">
    <text evidence="3">The sequence shown here is derived from an EMBL/GenBank/DDBJ whole genome shotgun (WGS) entry which is preliminary data.</text>
</comment>
<dbReference type="eggNOG" id="COG3173">
    <property type="taxonomic scope" value="Bacteria"/>
</dbReference>
<accession>A0A087BPR9</accession>
<dbReference type="Proteomes" id="UP000029014">
    <property type="component" value="Unassembled WGS sequence"/>
</dbReference>
<feature type="compositionally biased region" description="Basic and acidic residues" evidence="1">
    <location>
        <begin position="451"/>
        <end position="476"/>
    </location>
</feature>
<keyword evidence="3" id="KW-0808">Transferase</keyword>
<feature type="compositionally biased region" description="Basic and acidic residues" evidence="1">
    <location>
        <begin position="522"/>
        <end position="533"/>
    </location>
</feature>
<dbReference type="GO" id="GO:0016740">
    <property type="term" value="F:transferase activity"/>
    <property type="evidence" value="ECO:0007669"/>
    <property type="project" value="UniProtKB-KW"/>
</dbReference>
<name>A0A087BPR9_9BIFI</name>
<dbReference type="EMBL" id="JGZD01000008">
    <property type="protein sequence ID" value="KFI73019.1"/>
    <property type="molecule type" value="Genomic_DNA"/>
</dbReference>
<proteinExistence type="predicted"/>